<keyword evidence="4" id="KW-0274">FAD</keyword>
<dbReference type="SUPFAM" id="SSF56176">
    <property type="entry name" value="FAD-binding/transporter-associated domain-like"/>
    <property type="match status" value="1"/>
</dbReference>
<evidence type="ECO:0000256" key="4">
    <source>
        <dbReference type="ARBA" id="ARBA00022827"/>
    </source>
</evidence>
<dbReference type="PROSITE" id="PS51387">
    <property type="entry name" value="FAD_PCMH"/>
    <property type="match status" value="1"/>
</dbReference>
<evidence type="ECO:0000256" key="3">
    <source>
        <dbReference type="ARBA" id="ARBA00022630"/>
    </source>
</evidence>
<feature type="domain" description="FAD-binding PCMH-type" evidence="6">
    <location>
        <begin position="30"/>
        <end position="198"/>
    </location>
</feature>
<evidence type="ECO:0000313" key="7">
    <source>
        <dbReference type="EMBL" id="KAB1884047.1"/>
    </source>
</evidence>
<comment type="similarity">
    <text evidence="2">Belongs to the oxygen-dependent FAD-linked oxidoreductase family.</text>
</comment>
<keyword evidence="3" id="KW-0285">Flavoprotein</keyword>
<dbReference type="InterPro" id="IPR016169">
    <property type="entry name" value="FAD-bd_PCMH_sub2"/>
</dbReference>
<sequence>MELRTVVRGEVVLPGDAGFDERSTPWNIAVDQRPIAVVDAADAEDVAALVAFAARNGLPIIVQPGGHGATGAATGAIVLRTSHLTTLSVNAFDGIARVGAGISAGALQEAAAAAGFTALAGSSPIVNVVALALGGGLSWFGRKYGWVADSIRALEVVTPQGEHRRVTEESDADLFWALRGGGGHAAVVTLVELQLHEAAQFAGGRIMWSGEHTAAVVDAFASLTSDAPDELTIWLEILSFPGAPPFVALDVAYLGSNTELRELLRLDALPAPLRDGVRDMPLADIGTIADEPTDPSPGITQVELLRTLDSDVREALASASPAPAMIVQVRPLGGAFAAPSNTPLGALTEPYLISLFSSPRDEDAAAAIQESHARLVAQLPVTGRKVPTFLQGGDSLDNVYDGEALERLRRIVEQRDPQVLIRTEHAL</sequence>
<accession>A0AAD3X2A6</accession>
<evidence type="ECO:0000259" key="6">
    <source>
        <dbReference type="PROSITE" id="PS51387"/>
    </source>
</evidence>
<comment type="cofactor">
    <cofactor evidence="1">
        <name>FAD</name>
        <dbReference type="ChEBI" id="CHEBI:57692"/>
    </cofactor>
</comment>
<dbReference type="InterPro" id="IPR036318">
    <property type="entry name" value="FAD-bd_PCMH-like_sf"/>
</dbReference>
<protein>
    <submittedName>
        <fullName evidence="7">FAD-binding oxidoreductase</fullName>
    </submittedName>
</protein>
<organism evidence="7 8">
    <name type="scientific">Microbacterium maritypicum</name>
    <name type="common">Microbacterium liquefaciens</name>
    <dbReference type="NCBI Taxonomy" id="33918"/>
    <lineage>
        <taxon>Bacteria</taxon>
        <taxon>Bacillati</taxon>
        <taxon>Actinomycetota</taxon>
        <taxon>Actinomycetes</taxon>
        <taxon>Micrococcales</taxon>
        <taxon>Microbacteriaceae</taxon>
        <taxon>Microbacterium</taxon>
    </lineage>
</organism>
<dbReference type="GO" id="GO:0071949">
    <property type="term" value="F:FAD binding"/>
    <property type="evidence" value="ECO:0007669"/>
    <property type="project" value="InterPro"/>
</dbReference>
<dbReference type="EMBL" id="WAAQ01000002">
    <property type="protein sequence ID" value="KAB1884047.1"/>
    <property type="molecule type" value="Genomic_DNA"/>
</dbReference>
<keyword evidence="5" id="KW-0560">Oxidoreductase</keyword>
<evidence type="ECO:0000313" key="8">
    <source>
        <dbReference type="Proteomes" id="UP000436027"/>
    </source>
</evidence>
<evidence type="ECO:0000256" key="2">
    <source>
        <dbReference type="ARBA" id="ARBA00005466"/>
    </source>
</evidence>
<dbReference type="Gene3D" id="3.40.462.20">
    <property type="match status" value="1"/>
</dbReference>
<dbReference type="Gene3D" id="3.30.43.10">
    <property type="entry name" value="Uridine Diphospho-n-acetylenolpyruvylglucosamine Reductase, domain 2"/>
    <property type="match status" value="1"/>
</dbReference>
<comment type="caution">
    <text evidence="7">The sequence shown here is derived from an EMBL/GenBank/DDBJ whole genome shotgun (WGS) entry which is preliminary data.</text>
</comment>
<dbReference type="PANTHER" id="PTHR42973:SF39">
    <property type="entry name" value="FAD-BINDING PCMH-TYPE DOMAIN-CONTAINING PROTEIN"/>
    <property type="match status" value="1"/>
</dbReference>
<dbReference type="AlphaFoldDB" id="A0AAD3X2A6"/>
<dbReference type="InterPro" id="IPR006094">
    <property type="entry name" value="Oxid_FAD_bind_N"/>
</dbReference>
<name>A0AAD3X2A6_MICMQ</name>
<dbReference type="GO" id="GO:0016491">
    <property type="term" value="F:oxidoreductase activity"/>
    <property type="evidence" value="ECO:0007669"/>
    <property type="project" value="UniProtKB-KW"/>
</dbReference>
<dbReference type="Gene3D" id="3.30.465.10">
    <property type="match status" value="1"/>
</dbReference>
<dbReference type="InterPro" id="IPR016166">
    <property type="entry name" value="FAD-bd_PCMH"/>
</dbReference>
<dbReference type="Proteomes" id="UP000436027">
    <property type="component" value="Unassembled WGS sequence"/>
</dbReference>
<evidence type="ECO:0000256" key="1">
    <source>
        <dbReference type="ARBA" id="ARBA00001974"/>
    </source>
</evidence>
<evidence type="ECO:0000256" key="5">
    <source>
        <dbReference type="ARBA" id="ARBA00023002"/>
    </source>
</evidence>
<gene>
    <name evidence="7" type="ORF">F6W70_12975</name>
</gene>
<proteinExistence type="inferred from homology"/>
<dbReference type="InterPro" id="IPR050416">
    <property type="entry name" value="FAD-linked_Oxidoreductase"/>
</dbReference>
<reference evidence="7 8" key="1">
    <citation type="submission" date="2019-09" db="EMBL/GenBank/DDBJ databases">
        <title>Whole genome sequencing of Microbacterium maritypicum.</title>
        <authorList>
            <person name="Lenchi N."/>
        </authorList>
    </citation>
    <scope>NUCLEOTIDE SEQUENCE [LARGE SCALE GENOMIC DNA]</scope>
    <source>
        <strain evidence="7 8">DSM 12512</strain>
    </source>
</reference>
<dbReference type="Pfam" id="PF01565">
    <property type="entry name" value="FAD_binding_4"/>
    <property type="match status" value="1"/>
</dbReference>
<dbReference type="PANTHER" id="PTHR42973">
    <property type="entry name" value="BINDING OXIDOREDUCTASE, PUTATIVE (AFU_ORTHOLOGUE AFUA_1G17690)-RELATED"/>
    <property type="match status" value="1"/>
</dbReference>
<dbReference type="InterPro" id="IPR016167">
    <property type="entry name" value="FAD-bd_PCMH_sub1"/>
</dbReference>